<evidence type="ECO:0000313" key="7">
    <source>
        <dbReference type="Proteomes" id="UP001432027"/>
    </source>
</evidence>
<accession>A0AAV5UQB1</accession>
<evidence type="ECO:0000256" key="3">
    <source>
        <dbReference type="ARBA" id="ARBA00023157"/>
    </source>
</evidence>
<evidence type="ECO:0000259" key="4">
    <source>
        <dbReference type="PROSITE" id="PS00022"/>
    </source>
</evidence>
<comment type="caution">
    <text evidence="6">The sequence shown here is derived from an EMBL/GenBank/DDBJ whole genome shotgun (WGS) entry which is preliminary data.</text>
</comment>
<dbReference type="SUPFAM" id="SSF57196">
    <property type="entry name" value="EGF/Laminin"/>
    <property type="match status" value="1"/>
</dbReference>
<feature type="non-terminal residue" evidence="6">
    <location>
        <position position="1"/>
    </location>
</feature>
<gene>
    <name evidence="6" type="ORF">PENTCL1PPCAC_30537</name>
</gene>
<feature type="domain" description="EGF-like" evidence="4 5">
    <location>
        <begin position="111"/>
        <end position="122"/>
    </location>
</feature>
<dbReference type="Proteomes" id="UP001432027">
    <property type="component" value="Unassembled WGS sequence"/>
</dbReference>
<keyword evidence="1" id="KW-0245">EGF-like domain</keyword>
<dbReference type="EMBL" id="BTSX01000066">
    <property type="protein sequence ID" value="GMT08363.1"/>
    <property type="molecule type" value="Genomic_DNA"/>
</dbReference>
<proteinExistence type="predicted"/>
<evidence type="ECO:0000256" key="2">
    <source>
        <dbReference type="ARBA" id="ARBA00022737"/>
    </source>
</evidence>
<dbReference type="SMART" id="SM00181">
    <property type="entry name" value="EGF"/>
    <property type="match status" value="2"/>
</dbReference>
<sequence length="165" mass="17877">SRASSRSSNGIRHLSHSSSWTRCATHPCSVHGVCVRGECECDRGWYGVRCTLFSCDFDVECQNGGTCNSGKCECARTGSAMNATMRGMIPAQVSARTDGFCSKDAVGSPHCKCLDGWDGDRCDDKKEQPVSMANLFISDQLPISSIVNFAAVDQFSSWRLGEAIF</sequence>
<dbReference type="PANTHER" id="PTHR11219:SF69">
    <property type="entry name" value="TENEURIN-A"/>
    <property type="match status" value="1"/>
</dbReference>
<dbReference type="InterPro" id="IPR013111">
    <property type="entry name" value="EGF_extracell"/>
</dbReference>
<dbReference type="PROSITE" id="PS00022">
    <property type="entry name" value="EGF_1"/>
    <property type="match status" value="2"/>
</dbReference>
<dbReference type="InterPro" id="IPR000742">
    <property type="entry name" value="EGF"/>
</dbReference>
<keyword evidence="7" id="KW-1185">Reference proteome</keyword>
<reference evidence="6" key="1">
    <citation type="submission" date="2023-10" db="EMBL/GenBank/DDBJ databases">
        <title>Genome assembly of Pristionchus species.</title>
        <authorList>
            <person name="Yoshida K."/>
            <person name="Sommer R.J."/>
        </authorList>
    </citation>
    <scope>NUCLEOTIDE SEQUENCE</scope>
    <source>
        <strain evidence="6">RS0144</strain>
    </source>
</reference>
<dbReference type="Gene3D" id="2.10.25.10">
    <property type="entry name" value="Laminin"/>
    <property type="match status" value="1"/>
</dbReference>
<dbReference type="PANTHER" id="PTHR11219">
    <property type="entry name" value="TENEURIN AND N-ACETYLGLUCOSAMINE-1-PHOSPHODIESTER ALPHA-N-ACETYLGLUCOSAMINIDASE"/>
    <property type="match status" value="1"/>
</dbReference>
<dbReference type="PROSITE" id="PS01186">
    <property type="entry name" value="EGF_2"/>
    <property type="match status" value="2"/>
</dbReference>
<dbReference type="Pfam" id="PF07974">
    <property type="entry name" value="EGF_2"/>
    <property type="match status" value="1"/>
</dbReference>
<feature type="domain" description="EGF-like" evidence="4 5">
    <location>
        <begin position="39"/>
        <end position="50"/>
    </location>
</feature>
<organism evidence="6 7">
    <name type="scientific">Pristionchus entomophagus</name>
    <dbReference type="NCBI Taxonomy" id="358040"/>
    <lineage>
        <taxon>Eukaryota</taxon>
        <taxon>Metazoa</taxon>
        <taxon>Ecdysozoa</taxon>
        <taxon>Nematoda</taxon>
        <taxon>Chromadorea</taxon>
        <taxon>Rhabditida</taxon>
        <taxon>Rhabditina</taxon>
        <taxon>Diplogasteromorpha</taxon>
        <taxon>Diplogasteroidea</taxon>
        <taxon>Neodiplogasteridae</taxon>
        <taxon>Pristionchus</taxon>
    </lineage>
</organism>
<name>A0AAV5UQB1_9BILA</name>
<evidence type="ECO:0000256" key="1">
    <source>
        <dbReference type="ARBA" id="ARBA00022536"/>
    </source>
</evidence>
<evidence type="ECO:0000259" key="5">
    <source>
        <dbReference type="PROSITE" id="PS01186"/>
    </source>
</evidence>
<dbReference type="InterPro" id="IPR051216">
    <property type="entry name" value="Teneurin"/>
</dbReference>
<protein>
    <recommendedName>
        <fullName evidence="4 5">EGF-like domain-containing protein</fullName>
    </recommendedName>
</protein>
<keyword evidence="3" id="KW-1015">Disulfide bond</keyword>
<evidence type="ECO:0000313" key="6">
    <source>
        <dbReference type="EMBL" id="GMT08363.1"/>
    </source>
</evidence>
<dbReference type="AlphaFoldDB" id="A0AAV5UQB1"/>
<keyword evidence="2" id="KW-0677">Repeat</keyword>